<dbReference type="AlphaFoldDB" id="A0A9Q0SA48"/>
<feature type="region of interest" description="Disordered" evidence="1">
    <location>
        <begin position="77"/>
        <end position="106"/>
    </location>
</feature>
<feature type="region of interest" description="Disordered" evidence="1">
    <location>
        <begin position="203"/>
        <end position="235"/>
    </location>
</feature>
<gene>
    <name evidence="3" type="ORF">Bhyg_04544</name>
</gene>
<organism evidence="3 4">
    <name type="scientific">Pseudolycoriella hygida</name>
    <dbReference type="NCBI Taxonomy" id="35572"/>
    <lineage>
        <taxon>Eukaryota</taxon>
        <taxon>Metazoa</taxon>
        <taxon>Ecdysozoa</taxon>
        <taxon>Arthropoda</taxon>
        <taxon>Hexapoda</taxon>
        <taxon>Insecta</taxon>
        <taxon>Pterygota</taxon>
        <taxon>Neoptera</taxon>
        <taxon>Endopterygota</taxon>
        <taxon>Diptera</taxon>
        <taxon>Nematocera</taxon>
        <taxon>Sciaroidea</taxon>
        <taxon>Sciaridae</taxon>
        <taxon>Pseudolycoriella</taxon>
    </lineage>
</organism>
<feature type="compositionally biased region" description="Polar residues" evidence="1">
    <location>
        <begin position="89"/>
        <end position="106"/>
    </location>
</feature>
<keyword evidence="2" id="KW-0472">Membrane</keyword>
<feature type="compositionally biased region" description="Basic and acidic residues" evidence="1">
    <location>
        <begin position="218"/>
        <end position="235"/>
    </location>
</feature>
<evidence type="ECO:0000313" key="3">
    <source>
        <dbReference type="EMBL" id="KAJ6649310.1"/>
    </source>
</evidence>
<name>A0A9Q0SA48_9DIPT</name>
<dbReference type="Proteomes" id="UP001151699">
    <property type="component" value="Chromosome A"/>
</dbReference>
<keyword evidence="2" id="KW-1133">Transmembrane helix</keyword>
<comment type="caution">
    <text evidence="3">The sequence shown here is derived from an EMBL/GenBank/DDBJ whole genome shotgun (WGS) entry which is preliminary data.</text>
</comment>
<proteinExistence type="predicted"/>
<sequence>MYNNQGNVFFGRDISSPQSPVNSAIPIHNHTCQGRHFHIQRNGMPQTFDSQGRLLQQPMPQYFGHPAGYMPRNEMPQQFSSPAGHWPQQFGSPAGSPQWSRSEMPQNVHQCPMQVNGIPQAADIQDSAQQPAMPTNEEQRRRLDSTGEDDNDSSSESDNESLYPPSTCSRTSSRDSETSSLLNSSFDFEEHNHFMAARERLEEFPGRVPPKKNKVIKVKTEDAAPEETEKKNKSKEQRFVWTVMTAVLLALGYISSR</sequence>
<keyword evidence="2" id="KW-0812">Transmembrane</keyword>
<feature type="region of interest" description="Disordered" evidence="1">
    <location>
        <begin position="125"/>
        <end position="179"/>
    </location>
</feature>
<feature type="transmembrane region" description="Helical" evidence="2">
    <location>
        <begin position="239"/>
        <end position="256"/>
    </location>
</feature>
<dbReference type="EMBL" id="WJQU01000001">
    <property type="protein sequence ID" value="KAJ6649310.1"/>
    <property type="molecule type" value="Genomic_DNA"/>
</dbReference>
<evidence type="ECO:0000256" key="1">
    <source>
        <dbReference type="SAM" id="MobiDB-lite"/>
    </source>
</evidence>
<evidence type="ECO:0000313" key="4">
    <source>
        <dbReference type="Proteomes" id="UP001151699"/>
    </source>
</evidence>
<evidence type="ECO:0000256" key="2">
    <source>
        <dbReference type="SAM" id="Phobius"/>
    </source>
</evidence>
<reference evidence="3" key="1">
    <citation type="submission" date="2022-07" db="EMBL/GenBank/DDBJ databases">
        <authorList>
            <person name="Trinca V."/>
            <person name="Uliana J.V.C."/>
            <person name="Torres T.T."/>
            <person name="Ward R.J."/>
            <person name="Monesi N."/>
        </authorList>
    </citation>
    <scope>NUCLEOTIDE SEQUENCE</scope>
    <source>
        <strain evidence="3">HSMRA1968</strain>
        <tissue evidence="3">Whole embryos</tissue>
    </source>
</reference>
<accession>A0A9Q0SA48</accession>
<keyword evidence="4" id="KW-1185">Reference proteome</keyword>
<feature type="compositionally biased region" description="Acidic residues" evidence="1">
    <location>
        <begin position="146"/>
        <end position="159"/>
    </location>
</feature>
<protein>
    <submittedName>
        <fullName evidence="3">Uncharacterized protein</fullName>
    </submittedName>
</protein>